<evidence type="ECO:0008006" key="4">
    <source>
        <dbReference type="Google" id="ProtNLM"/>
    </source>
</evidence>
<reference evidence="2 3" key="1">
    <citation type="submission" date="2017-06" db="EMBL/GenBank/DDBJ databases">
        <authorList>
            <person name="Kim H.J."/>
            <person name="Triplett B.A."/>
        </authorList>
    </citation>
    <scope>NUCLEOTIDE SEQUENCE [LARGE SCALE GENOMIC DNA]</scope>
    <source>
        <strain evidence="2 3">CGMCC 4.1858</strain>
    </source>
</reference>
<evidence type="ECO:0000256" key="1">
    <source>
        <dbReference type="SAM" id="Phobius"/>
    </source>
</evidence>
<sequence>MPPRKPPRWVQWTVVPLLILVPIGYVIISAEQSRDSGEEKQQQAAATTLTHLWPTKVQRRIYEVTIPSGSDPVAYLETNNWASSSFYVQFRTNQGGLDTFLAQYGKSRSALADADVTVSPKQARTVRWTFGADRRWAGLKLKQHGDKPDHNITVDFSDTDHPVVYVVSTINFR</sequence>
<dbReference type="RefSeq" id="WP_245938736.1">
    <property type="nucleotide sequence ID" value="NZ_FZOF01000003.1"/>
</dbReference>
<protein>
    <recommendedName>
        <fullName evidence="4">Sugar kinase</fullName>
    </recommendedName>
</protein>
<keyword evidence="1" id="KW-0472">Membrane</keyword>
<evidence type="ECO:0000313" key="2">
    <source>
        <dbReference type="EMBL" id="SNS09808.1"/>
    </source>
</evidence>
<gene>
    <name evidence="2" type="ORF">SAMN05216252_103113</name>
</gene>
<keyword evidence="1" id="KW-1133">Transmembrane helix</keyword>
<organism evidence="2 3">
    <name type="scientific">Actinacidiphila glaucinigra</name>
    <dbReference type="NCBI Taxonomy" id="235986"/>
    <lineage>
        <taxon>Bacteria</taxon>
        <taxon>Bacillati</taxon>
        <taxon>Actinomycetota</taxon>
        <taxon>Actinomycetes</taxon>
        <taxon>Kitasatosporales</taxon>
        <taxon>Streptomycetaceae</taxon>
        <taxon>Actinacidiphila</taxon>
    </lineage>
</organism>
<name>A0A239BQW5_9ACTN</name>
<evidence type="ECO:0000313" key="3">
    <source>
        <dbReference type="Proteomes" id="UP000198280"/>
    </source>
</evidence>
<accession>A0A239BQW5</accession>
<dbReference type="AlphaFoldDB" id="A0A239BQW5"/>
<keyword evidence="3" id="KW-1185">Reference proteome</keyword>
<dbReference type="EMBL" id="FZOF01000003">
    <property type="protein sequence ID" value="SNS09808.1"/>
    <property type="molecule type" value="Genomic_DNA"/>
</dbReference>
<feature type="transmembrane region" description="Helical" evidence="1">
    <location>
        <begin position="12"/>
        <end position="30"/>
    </location>
</feature>
<keyword evidence="1" id="KW-0812">Transmembrane</keyword>
<proteinExistence type="predicted"/>
<dbReference type="Proteomes" id="UP000198280">
    <property type="component" value="Unassembled WGS sequence"/>
</dbReference>